<dbReference type="Pfam" id="PF09365">
    <property type="entry name" value="DUF2461"/>
    <property type="match status" value="1"/>
</dbReference>
<accession>A0A317XS36</accession>
<feature type="compositionally biased region" description="Acidic residues" evidence="1">
    <location>
        <begin position="410"/>
        <end position="420"/>
    </location>
</feature>
<feature type="region of interest" description="Disordered" evidence="1">
    <location>
        <begin position="1"/>
        <end position="127"/>
    </location>
</feature>
<dbReference type="InterPro" id="IPR012808">
    <property type="entry name" value="CHP02453"/>
</dbReference>
<dbReference type="PANTHER" id="PTHR36452:SF1">
    <property type="entry name" value="DUF2461 DOMAIN-CONTAINING PROTEIN"/>
    <property type="match status" value="1"/>
</dbReference>
<sequence>MSVRRTARSSVDKRLSYREESDSEDAGRVSEDGLTEDEFQAEHSSSQGDDEDGEEDEAAALVGELSEASDEQNSSSRAAKRRKTTKASASRRTSGGTKANPQNKKKVTAAAAGGSTGGATGDDWEPGTTRVVMTLAGPPKTGHVPRGQISPNVLDFFTKLQQNNDREWFAKHDAVYRYVWKNFCDFVDVLMNDIMEQVDATVPWLPVKDVVYRIYRDVRFSNDKTPYKSNLMVSFSRGGRKGPFAGYHVMVKPGGKSFFGAGRWQPEKDDLAVIRNHIIQDTPEAKALKAVVKSPTFVKWFGQPKRKSNGQRSSLWGCDDELKIAPKIPGVDKSHKDIEWLRLRSFVVIHNFTDKQVLSSGFRDLIVEAGKITEPLVRVLNAMTSPDPPPPPESDEEGEAGSPEPNGQADNEEEDEELVSDQEQGLVYDDAADDNDDDDDQEDSD</sequence>
<evidence type="ECO:0000313" key="2">
    <source>
        <dbReference type="EMBL" id="PWZ01136.1"/>
    </source>
</evidence>
<protein>
    <submittedName>
        <fullName evidence="2">Uncharacterized protein</fullName>
    </submittedName>
</protein>
<dbReference type="EMBL" id="KZ819191">
    <property type="protein sequence ID" value="PWZ01136.1"/>
    <property type="molecule type" value="Genomic_DNA"/>
</dbReference>
<dbReference type="AlphaFoldDB" id="A0A317XS36"/>
<feature type="region of interest" description="Disordered" evidence="1">
    <location>
        <begin position="381"/>
        <end position="445"/>
    </location>
</feature>
<gene>
    <name evidence="2" type="ORF">BCV70DRAFT_199504</name>
</gene>
<feature type="compositionally biased region" description="Low complexity" evidence="1">
    <location>
        <begin position="400"/>
        <end position="409"/>
    </location>
</feature>
<dbReference type="Proteomes" id="UP000246740">
    <property type="component" value="Unassembled WGS sequence"/>
</dbReference>
<proteinExistence type="predicted"/>
<name>A0A317XS36_9BASI</name>
<dbReference type="PANTHER" id="PTHR36452">
    <property type="entry name" value="CHROMOSOME 12, WHOLE GENOME SHOTGUN SEQUENCE"/>
    <property type="match status" value="1"/>
</dbReference>
<evidence type="ECO:0000256" key="1">
    <source>
        <dbReference type="SAM" id="MobiDB-lite"/>
    </source>
</evidence>
<reference evidence="2 3" key="1">
    <citation type="journal article" date="2018" name="Mol. Biol. Evol.">
        <title>Broad Genomic Sampling Reveals a Smut Pathogenic Ancestry of the Fungal Clade Ustilaginomycotina.</title>
        <authorList>
            <person name="Kijpornyongpan T."/>
            <person name="Mondo S.J."/>
            <person name="Barry K."/>
            <person name="Sandor L."/>
            <person name="Lee J."/>
            <person name="Lipzen A."/>
            <person name="Pangilinan J."/>
            <person name="LaButti K."/>
            <person name="Hainaut M."/>
            <person name="Henrissat B."/>
            <person name="Grigoriev I.V."/>
            <person name="Spatafora J.W."/>
            <person name="Aime M.C."/>
        </authorList>
    </citation>
    <scope>NUCLEOTIDE SEQUENCE [LARGE SCALE GENOMIC DNA]</scope>
    <source>
        <strain evidence="2 3">MCA 3645</strain>
    </source>
</reference>
<feature type="compositionally biased region" description="Acidic residues" evidence="1">
    <location>
        <begin position="48"/>
        <end position="58"/>
    </location>
</feature>
<dbReference type="OrthoDB" id="2537769at2759"/>
<feature type="compositionally biased region" description="Basic and acidic residues" evidence="1">
    <location>
        <begin position="10"/>
        <end position="31"/>
    </location>
</feature>
<evidence type="ECO:0000313" key="3">
    <source>
        <dbReference type="Proteomes" id="UP000246740"/>
    </source>
</evidence>
<dbReference type="InParanoid" id="A0A317XS36"/>
<feature type="compositionally biased region" description="Acidic residues" evidence="1">
    <location>
        <begin position="430"/>
        <end position="445"/>
    </location>
</feature>
<dbReference type="NCBIfam" id="TIGR02453">
    <property type="entry name" value="TIGR02453 family protein"/>
    <property type="match status" value="1"/>
</dbReference>
<organism evidence="2 3">
    <name type="scientific">Testicularia cyperi</name>
    <dbReference type="NCBI Taxonomy" id="1882483"/>
    <lineage>
        <taxon>Eukaryota</taxon>
        <taxon>Fungi</taxon>
        <taxon>Dikarya</taxon>
        <taxon>Basidiomycota</taxon>
        <taxon>Ustilaginomycotina</taxon>
        <taxon>Ustilaginomycetes</taxon>
        <taxon>Ustilaginales</taxon>
        <taxon>Anthracoideaceae</taxon>
        <taxon>Testicularia</taxon>
    </lineage>
</organism>
<dbReference type="STRING" id="1882483.A0A317XS36"/>
<keyword evidence="3" id="KW-1185">Reference proteome</keyword>